<feature type="coiled-coil region" evidence="1">
    <location>
        <begin position="12"/>
        <end position="49"/>
    </location>
</feature>
<evidence type="ECO:0000313" key="3">
    <source>
        <dbReference type="EMBL" id="TID27746.1"/>
    </source>
</evidence>
<evidence type="ECO:0000256" key="1">
    <source>
        <dbReference type="SAM" id="Coils"/>
    </source>
</evidence>
<reference evidence="3 4" key="1">
    <citation type="submission" date="2019-04" db="EMBL/GenBank/DDBJ databases">
        <title>High contiguity whole genome sequence and gene annotation resource for two Venturia nashicola isolates.</title>
        <authorList>
            <person name="Prokchorchik M."/>
            <person name="Won K."/>
            <person name="Lee Y."/>
            <person name="Choi E.D."/>
            <person name="Segonzac C."/>
            <person name="Sohn K.H."/>
        </authorList>
    </citation>
    <scope>NUCLEOTIDE SEQUENCE [LARGE SCALE GENOMIC DNA]</scope>
    <source>
        <strain evidence="3 4">PRI2</strain>
    </source>
</reference>
<evidence type="ECO:0000256" key="2">
    <source>
        <dbReference type="SAM" id="MobiDB-lite"/>
    </source>
</evidence>
<name>A0A4Z1PGL8_9PEZI</name>
<protein>
    <submittedName>
        <fullName evidence="3">Uncharacterized protein</fullName>
    </submittedName>
</protein>
<feature type="compositionally biased region" description="Basic and acidic residues" evidence="2">
    <location>
        <begin position="494"/>
        <end position="522"/>
    </location>
</feature>
<feature type="compositionally biased region" description="Polar residues" evidence="2">
    <location>
        <begin position="562"/>
        <end position="573"/>
    </location>
</feature>
<feature type="region of interest" description="Disordered" evidence="2">
    <location>
        <begin position="379"/>
        <end position="418"/>
    </location>
</feature>
<proteinExistence type="predicted"/>
<dbReference type="Proteomes" id="UP000298493">
    <property type="component" value="Unassembled WGS sequence"/>
</dbReference>
<keyword evidence="4" id="KW-1185">Reference proteome</keyword>
<organism evidence="3 4">
    <name type="scientific">Venturia nashicola</name>
    <dbReference type="NCBI Taxonomy" id="86259"/>
    <lineage>
        <taxon>Eukaryota</taxon>
        <taxon>Fungi</taxon>
        <taxon>Dikarya</taxon>
        <taxon>Ascomycota</taxon>
        <taxon>Pezizomycotina</taxon>
        <taxon>Dothideomycetes</taxon>
        <taxon>Pleosporomycetidae</taxon>
        <taxon>Venturiales</taxon>
        <taxon>Venturiaceae</taxon>
        <taxon>Venturia</taxon>
    </lineage>
</organism>
<sequence length="635" mass="69756">MAGSELLLRVRLREVEKELASVKIECQRLTKLEDELKAIRNDFTTIRIEHENIKSDRKDIKDQVHSVERYISECLDIVDTTAKKVQIIGNSLSDLQERDVSGVVGTTSEPATAETRNGAAVPAQLVGFGAAFLQKMDDIKAEVLRKTDETNAAVLEKLDNIDAAIQLKLDRVREEEGHLLTVEATDNTLFHNQALQSRHKIDAEMMLGIAKRMEDVLEHSIAVVSCETKLEKLEKMISQSMSIEAVADIGNRLDAKVDGLEQRIVALSSQSVQEFIDIDQKFNAIMRQGDLHGLDNLIKLISKVGTTMETLDRTLRNNSVSEASLENILQWVQSMGSKLVDLSGKIESQSRRRKGANSNPKAVNGRVTTKADLQCLIASLPNGKDTRKDKPKLISAPTAGPSKPPNVKPSIPTVSDSSKPKLATTLGLSLHPPIAKLATAAPASSPAVLIQEKSVQMEMSSDEMHKIHAAETVEQRAEHLAAYKKRVLEVEAEAEHHRAQDEAKAELHRVQTEAKTRAKAESGEFDVSETDSEDNALLVRFAEIKKSIQASTPTSPVRGLSQGKTGISNRGNAPSTSSRTWSPSSSLNARAAHFKMPGSFSLGSEIPFDDWEDKLQPVVARKERAKSPLKFADSY</sequence>
<evidence type="ECO:0000313" key="4">
    <source>
        <dbReference type="Proteomes" id="UP000298493"/>
    </source>
</evidence>
<dbReference type="OrthoDB" id="3934784at2759"/>
<feature type="region of interest" description="Disordered" evidence="2">
    <location>
        <begin position="550"/>
        <end position="584"/>
    </location>
</feature>
<gene>
    <name evidence="3" type="ORF">E6O75_ATG00513</name>
</gene>
<dbReference type="EMBL" id="SNSC02000001">
    <property type="protein sequence ID" value="TID27746.1"/>
    <property type="molecule type" value="Genomic_DNA"/>
</dbReference>
<feature type="region of interest" description="Disordered" evidence="2">
    <location>
        <begin position="494"/>
        <end position="529"/>
    </location>
</feature>
<keyword evidence="1" id="KW-0175">Coiled coil</keyword>
<dbReference type="AlphaFoldDB" id="A0A4Z1PGL8"/>
<accession>A0A4Z1PGL8</accession>
<feature type="compositionally biased region" description="Low complexity" evidence="2">
    <location>
        <begin position="574"/>
        <end position="584"/>
    </location>
</feature>
<comment type="caution">
    <text evidence="3">The sequence shown here is derived from an EMBL/GenBank/DDBJ whole genome shotgun (WGS) entry which is preliminary data.</text>
</comment>
<feature type="region of interest" description="Disordered" evidence="2">
    <location>
        <begin position="345"/>
        <end position="365"/>
    </location>
</feature>